<evidence type="ECO:0000256" key="7">
    <source>
        <dbReference type="ARBA" id="ARBA00023136"/>
    </source>
</evidence>
<dbReference type="Proteomes" id="UP000464833">
    <property type="component" value="Genome"/>
</dbReference>
<dbReference type="GO" id="GO:0033644">
    <property type="term" value="C:host cell membrane"/>
    <property type="evidence" value="ECO:0007669"/>
    <property type="project" value="UniProtKB-SubCell"/>
</dbReference>
<protein>
    <submittedName>
        <fullName evidence="10">RID-alpha</fullName>
    </submittedName>
</protein>
<accession>A0A679A8I1</accession>
<evidence type="ECO:0000256" key="4">
    <source>
        <dbReference type="ARBA" id="ARBA00022692"/>
    </source>
</evidence>
<keyword evidence="8" id="KW-1038">Host endoplasmic reticulum</keyword>
<keyword evidence="6 9" id="KW-1133">Transmembrane helix</keyword>
<evidence type="ECO:0000256" key="8">
    <source>
        <dbReference type="ARBA" id="ARBA00023184"/>
    </source>
</evidence>
<evidence type="ECO:0000256" key="5">
    <source>
        <dbReference type="ARBA" id="ARBA00022870"/>
    </source>
</evidence>
<evidence type="ECO:0000256" key="2">
    <source>
        <dbReference type="ARBA" id="ARBA00004354"/>
    </source>
</evidence>
<dbReference type="Pfam" id="PF03376">
    <property type="entry name" value="Adeno_E3B"/>
    <property type="match status" value="1"/>
</dbReference>
<proteinExistence type="predicted"/>
<evidence type="ECO:0000256" key="6">
    <source>
        <dbReference type="ARBA" id="ARBA00022989"/>
    </source>
</evidence>
<keyword evidence="4 9" id="KW-0812">Transmembrane</keyword>
<feature type="transmembrane region" description="Helical" evidence="9">
    <location>
        <begin position="41"/>
        <end position="63"/>
    </location>
</feature>
<organism evidence="10">
    <name type="scientific">simian adenovirus 2</name>
    <dbReference type="NCBI Taxonomy" id="38418"/>
    <lineage>
        <taxon>Viruses</taxon>
        <taxon>Varidnaviria</taxon>
        <taxon>Bamfordvirae</taxon>
        <taxon>Preplasmiviricota</taxon>
        <taxon>Polisuviricotina</taxon>
        <taxon>Pharingeaviricetes</taxon>
        <taxon>Rowavirales</taxon>
        <taxon>Adenoviridae</taxon>
        <taxon>Mastadenovirus</taxon>
        <taxon>Mastadenovirus russelli</taxon>
        <taxon>Human mastadenovirus G</taxon>
    </lineage>
</organism>
<keyword evidence="3" id="KW-0244">Early protein</keyword>
<evidence type="ECO:0000256" key="1">
    <source>
        <dbReference type="ARBA" id="ARBA00004313"/>
    </source>
</evidence>
<sequence>MFSRMVAAFFILLCIPIICASTTFAAVSHLEPDCLPPFVVYLILTFVVCTAITSIACFFVTIFQAADYLYVRFAYFRHHPEYRNQNVASLLCLA</sequence>
<dbReference type="GO" id="GO:0044165">
    <property type="term" value="C:host cell endoplasmic reticulum"/>
    <property type="evidence" value="ECO:0007669"/>
    <property type="project" value="UniProtKB-SubCell"/>
</dbReference>
<comment type="subcellular location">
    <subcellularLocation>
        <location evidence="2">Host endoplasmic reticulum</location>
    </subcellularLocation>
    <subcellularLocation>
        <location evidence="1">Host membrane</location>
        <topology evidence="1">Single-pass type I membrane protein</topology>
    </subcellularLocation>
</comment>
<name>A0A679A8I1_9ADEN</name>
<keyword evidence="7 9" id="KW-0472">Membrane</keyword>
<dbReference type="GO" id="GO:0016020">
    <property type="term" value="C:membrane"/>
    <property type="evidence" value="ECO:0007669"/>
    <property type="project" value="InterPro"/>
</dbReference>
<keyword evidence="5" id="KW-1043">Host membrane</keyword>
<evidence type="ECO:0000313" key="10">
    <source>
        <dbReference type="EMBL" id="AZZ86050.1"/>
    </source>
</evidence>
<reference evidence="10" key="1">
    <citation type="submission" date="2018-02" db="EMBL/GenBank/DDBJ databases">
        <title>Genome analysis reveals monkey adenoviruses with three fiber genes, a hitherto unseen trait in Adenoviridae.</title>
        <authorList>
            <person name="Podgorski I.I."/>
            <person name="Papp T."/>
            <person name="Custers J."/>
            <person name="Harrach B."/>
            <person name="Benko M."/>
        </authorList>
    </citation>
    <scope>NUCLEOTIDE SEQUENCE [LARGE SCALE GENOMIC DNA]</scope>
    <source>
        <strain evidence="10">SV11</strain>
    </source>
</reference>
<dbReference type="InterPro" id="IPR005041">
    <property type="entry name" value="Adeno_E3B"/>
</dbReference>
<dbReference type="EMBL" id="MG969551">
    <property type="protein sequence ID" value="AZZ86050.1"/>
    <property type="molecule type" value="Genomic_DNA"/>
</dbReference>
<evidence type="ECO:0000256" key="3">
    <source>
        <dbReference type="ARBA" id="ARBA00022518"/>
    </source>
</evidence>
<evidence type="ECO:0000256" key="9">
    <source>
        <dbReference type="SAM" id="Phobius"/>
    </source>
</evidence>